<evidence type="ECO:0000313" key="5">
    <source>
        <dbReference type="EMBL" id="MBS3849633.1"/>
    </source>
</evidence>
<dbReference type="EC" id="2.7.7.65" evidence="1"/>
<dbReference type="GO" id="GO:0052621">
    <property type="term" value="F:diguanylate cyclase activity"/>
    <property type="evidence" value="ECO:0007669"/>
    <property type="project" value="UniProtKB-EC"/>
</dbReference>
<dbReference type="Pfam" id="PF00990">
    <property type="entry name" value="GGDEF"/>
    <property type="match status" value="1"/>
</dbReference>
<evidence type="ECO:0000259" key="4">
    <source>
        <dbReference type="PROSITE" id="PS50887"/>
    </source>
</evidence>
<dbReference type="PANTHER" id="PTHR45138:SF9">
    <property type="entry name" value="DIGUANYLATE CYCLASE DGCM-RELATED"/>
    <property type="match status" value="1"/>
</dbReference>
<dbReference type="EMBL" id="JAGXTP010000002">
    <property type="protein sequence ID" value="MBS3849633.1"/>
    <property type="molecule type" value="Genomic_DNA"/>
</dbReference>
<feature type="domain" description="GGDEF" evidence="4">
    <location>
        <begin position="250"/>
        <end position="382"/>
    </location>
</feature>
<dbReference type="NCBIfam" id="TIGR00254">
    <property type="entry name" value="GGDEF"/>
    <property type="match status" value="1"/>
</dbReference>
<dbReference type="InterPro" id="IPR050469">
    <property type="entry name" value="Diguanylate_Cyclase"/>
</dbReference>
<dbReference type="Gene3D" id="3.30.70.270">
    <property type="match status" value="1"/>
</dbReference>
<dbReference type="SMART" id="SM00267">
    <property type="entry name" value="GGDEF"/>
    <property type="match status" value="1"/>
</dbReference>
<sequence length="382" mass="42612">MRRLITWLTFADADMTIARAQLQELQNHLPLLYSLLISSAALLAWTYFDFAPLWMTLGTLAFVAAVCLSRIPFWIRLRALEISENDVLRHLRRTIWLSGVMAVLFIGWAMLLDGYGTAHEHAYSAIFIATTVICSMFCLMHLPQAATMVVLVVTPVYVGYYAYVGVDQVFFAISLNVVLVVLVMMKVLFRAFDTFTTMIRARTEITARHDEVEKLNAENERLANTDALTGLTNRRHFFAELRRWIADDGARFTLVLLDFDQFKPINDNYGHPAGDRLLAGIGDRLNKLCSADVVVSRLGGDEFGMLIRLDGLSTDQCVQRAHAAVTTPVQVCADRLSVGCSIGCARFPTGARTAEELFNQADQALYVNKRASKPEPGVHAAV</sequence>
<keyword evidence="3" id="KW-0812">Transmembrane</keyword>
<proteinExistence type="predicted"/>
<dbReference type="PROSITE" id="PS50887">
    <property type="entry name" value="GGDEF"/>
    <property type="match status" value="1"/>
</dbReference>
<dbReference type="SUPFAM" id="SSF55073">
    <property type="entry name" value="Nucleotide cyclase"/>
    <property type="match status" value="1"/>
</dbReference>
<organism evidence="5 6">
    <name type="scientific">Devosia litorisediminis</name>
    <dbReference type="NCBI Taxonomy" id="2829817"/>
    <lineage>
        <taxon>Bacteria</taxon>
        <taxon>Pseudomonadati</taxon>
        <taxon>Pseudomonadota</taxon>
        <taxon>Alphaproteobacteria</taxon>
        <taxon>Hyphomicrobiales</taxon>
        <taxon>Devosiaceae</taxon>
        <taxon>Devosia</taxon>
    </lineage>
</organism>
<evidence type="ECO:0000256" key="3">
    <source>
        <dbReference type="SAM" id="Phobius"/>
    </source>
</evidence>
<dbReference type="InterPro" id="IPR029787">
    <property type="entry name" value="Nucleotide_cyclase"/>
</dbReference>
<gene>
    <name evidence="5" type="ORF">KD146_13085</name>
</gene>
<evidence type="ECO:0000256" key="1">
    <source>
        <dbReference type="ARBA" id="ARBA00012528"/>
    </source>
</evidence>
<keyword evidence="5" id="KW-0548">Nucleotidyltransferase</keyword>
<dbReference type="PANTHER" id="PTHR45138">
    <property type="entry name" value="REGULATORY COMPONENTS OF SENSORY TRANSDUCTION SYSTEM"/>
    <property type="match status" value="1"/>
</dbReference>
<feature type="transmembrane region" description="Helical" evidence="3">
    <location>
        <begin position="29"/>
        <end position="48"/>
    </location>
</feature>
<dbReference type="Proteomes" id="UP000678281">
    <property type="component" value="Unassembled WGS sequence"/>
</dbReference>
<feature type="transmembrane region" description="Helical" evidence="3">
    <location>
        <begin position="121"/>
        <end position="139"/>
    </location>
</feature>
<comment type="caution">
    <text evidence="5">The sequence shown here is derived from an EMBL/GenBank/DDBJ whole genome shotgun (WGS) entry which is preliminary data.</text>
</comment>
<dbReference type="AlphaFoldDB" id="A0A942E7Q6"/>
<accession>A0A942E7Q6</accession>
<protein>
    <recommendedName>
        <fullName evidence="1">diguanylate cyclase</fullName>
        <ecNumber evidence="1">2.7.7.65</ecNumber>
    </recommendedName>
</protein>
<comment type="catalytic activity">
    <reaction evidence="2">
        <text>2 GTP = 3',3'-c-di-GMP + 2 diphosphate</text>
        <dbReference type="Rhea" id="RHEA:24898"/>
        <dbReference type="ChEBI" id="CHEBI:33019"/>
        <dbReference type="ChEBI" id="CHEBI:37565"/>
        <dbReference type="ChEBI" id="CHEBI:58805"/>
        <dbReference type="EC" id="2.7.7.65"/>
    </reaction>
</comment>
<feature type="transmembrane region" description="Helical" evidence="3">
    <location>
        <begin position="95"/>
        <end position="115"/>
    </location>
</feature>
<dbReference type="InterPro" id="IPR000160">
    <property type="entry name" value="GGDEF_dom"/>
</dbReference>
<keyword evidence="3" id="KW-1133">Transmembrane helix</keyword>
<dbReference type="RefSeq" id="WP_212659278.1">
    <property type="nucleotide sequence ID" value="NZ_JAGXTP010000002.1"/>
</dbReference>
<name>A0A942E7Q6_9HYPH</name>
<evidence type="ECO:0000256" key="2">
    <source>
        <dbReference type="ARBA" id="ARBA00034247"/>
    </source>
</evidence>
<dbReference type="CDD" id="cd01949">
    <property type="entry name" value="GGDEF"/>
    <property type="match status" value="1"/>
</dbReference>
<evidence type="ECO:0000313" key="6">
    <source>
        <dbReference type="Proteomes" id="UP000678281"/>
    </source>
</evidence>
<reference evidence="5" key="1">
    <citation type="submission" date="2021-04" db="EMBL/GenBank/DDBJ databases">
        <title>Devosia litorisediminis sp. nov., isolated from a sand dune.</title>
        <authorList>
            <person name="Park S."/>
            <person name="Yoon J.-H."/>
        </authorList>
    </citation>
    <scope>NUCLEOTIDE SEQUENCE</scope>
    <source>
        <strain evidence="5">BSSL-BM10</strain>
    </source>
</reference>
<keyword evidence="3" id="KW-0472">Membrane</keyword>
<feature type="transmembrane region" description="Helical" evidence="3">
    <location>
        <begin position="54"/>
        <end position="75"/>
    </location>
</feature>
<feature type="transmembrane region" description="Helical" evidence="3">
    <location>
        <begin position="169"/>
        <end position="189"/>
    </location>
</feature>
<dbReference type="InterPro" id="IPR043128">
    <property type="entry name" value="Rev_trsase/Diguanyl_cyclase"/>
</dbReference>
<keyword evidence="6" id="KW-1185">Reference proteome</keyword>
<feature type="transmembrane region" description="Helical" evidence="3">
    <location>
        <begin position="146"/>
        <end position="163"/>
    </location>
</feature>
<keyword evidence="5" id="KW-0808">Transferase</keyword>